<dbReference type="Proteomes" id="UP000462015">
    <property type="component" value="Unassembled WGS sequence"/>
</dbReference>
<reference evidence="1 2" key="1">
    <citation type="journal article" date="2019" name="Nat. Med.">
        <title>A library of human gut bacterial isolates paired with longitudinal multiomics data enables mechanistic microbiome research.</title>
        <authorList>
            <person name="Poyet M."/>
            <person name="Groussin M."/>
            <person name="Gibbons S.M."/>
            <person name="Avila-Pacheco J."/>
            <person name="Jiang X."/>
            <person name="Kearney S.M."/>
            <person name="Perrotta A.R."/>
            <person name="Berdy B."/>
            <person name="Zhao S."/>
            <person name="Lieberman T.D."/>
            <person name="Swanson P.K."/>
            <person name="Smith M."/>
            <person name="Roesemann S."/>
            <person name="Alexander J.E."/>
            <person name="Rich S.A."/>
            <person name="Livny J."/>
            <person name="Vlamakis H."/>
            <person name="Clish C."/>
            <person name="Bullock K."/>
            <person name="Deik A."/>
            <person name="Scott J."/>
            <person name="Pierce K.A."/>
            <person name="Xavier R.J."/>
            <person name="Alm E.J."/>
        </authorList>
    </citation>
    <scope>NUCLEOTIDE SEQUENCE [LARGE SCALE GENOMIC DNA]</scope>
    <source>
        <strain evidence="1 2">BIOML-A98</strain>
    </source>
</reference>
<comment type="caution">
    <text evidence="1">The sequence shown here is derived from an EMBL/GenBank/DDBJ whole genome shotgun (WGS) entry which is preliminary data.</text>
</comment>
<gene>
    <name evidence="1" type="ORF">GAY12_20005</name>
</gene>
<dbReference type="EMBL" id="WDAL01000053">
    <property type="protein sequence ID" value="KAB6630947.1"/>
    <property type="molecule type" value="Genomic_DNA"/>
</dbReference>
<proteinExistence type="predicted"/>
<organism evidence="1 2">
    <name type="scientific">Phocaeicola vulgatus</name>
    <name type="common">Bacteroides vulgatus</name>
    <dbReference type="NCBI Taxonomy" id="821"/>
    <lineage>
        <taxon>Bacteria</taxon>
        <taxon>Pseudomonadati</taxon>
        <taxon>Bacteroidota</taxon>
        <taxon>Bacteroidia</taxon>
        <taxon>Bacteroidales</taxon>
        <taxon>Bacteroidaceae</taxon>
        <taxon>Phocaeicola</taxon>
    </lineage>
</organism>
<evidence type="ECO:0000313" key="2">
    <source>
        <dbReference type="Proteomes" id="UP000462015"/>
    </source>
</evidence>
<evidence type="ECO:0000313" key="1">
    <source>
        <dbReference type="EMBL" id="KAB6630947.1"/>
    </source>
</evidence>
<dbReference type="AlphaFoldDB" id="A0A6I1B2A6"/>
<name>A0A6I1B2A6_PHOVU</name>
<accession>A0A6I1B2A6</accession>
<protein>
    <submittedName>
        <fullName evidence="1">Uncharacterized protein</fullName>
    </submittedName>
</protein>
<sequence>MPDYLEQISQQELHSKLQSNLNFKGIVTFDNQKKAAIEIESLGTHDIIRDQIGSYGIISFSDSMPLWINNPVLIDNEEAQNYILDEDVANFISTTGTINSLVEASKIKATARFYKSGRFSPKVYSSGWKGGSRARIKTYKITSLAEKFSSKILIVGVLFDYGRAYYGQISCEKATVNSLVSVAAFSIGGWIGLTIGLVYWGLDSLGVFDRPNISNPSKYDVMTQPLDNLRVCIPTPPVPQQIIKRQYTPKQTFIGPAPAKRY</sequence>